<evidence type="ECO:0000259" key="2">
    <source>
        <dbReference type="PROSITE" id="PS51733"/>
    </source>
</evidence>
<dbReference type="PROSITE" id="PS51733">
    <property type="entry name" value="BPL_LPL_CATALYTIC"/>
    <property type="match status" value="1"/>
</dbReference>
<dbReference type="EC" id="2.3.1.181" evidence="3"/>
<dbReference type="GO" id="GO:0033819">
    <property type="term" value="F:lipoyl(octanoyl) transferase activity"/>
    <property type="evidence" value="ECO:0007669"/>
    <property type="project" value="UniProtKB-EC"/>
</dbReference>
<dbReference type="InterPro" id="IPR045864">
    <property type="entry name" value="aa-tRNA-synth_II/BPL/LPL"/>
</dbReference>
<evidence type="ECO:0000313" key="3">
    <source>
        <dbReference type="EMBL" id="QDT75408.1"/>
    </source>
</evidence>
<dbReference type="SUPFAM" id="SSF55681">
    <property type="entry name" value="Class II aaRS and biotin synthetases"/>
    <property type="match status" value="1"/>
</dbReference>
<keyword evidence="3" id="KW-0012">Acyltransferase</keyword>
<sequence>MTPCRLIVDPPLDGAWNMGFDEALLEQAADLGVATLRFYQWQEPTLSLGYFQAYDERDTHAESRQAAVVRRQSGGGALMHDRELTYSISLPADHPLARQSPQLYDVVHRSLINLLAEEGITASLHGDSAGAKPAAGESAGGVSDADFASPPNLPQPLESSRDQSPLPQEERVAVADEPFLCFARRTSADVVLPTAVAAELPVKIVGSAQRRRRGAVLQHGSVLLDRSPAAPELAGIKQISGKSISPQWLVDHWSNVLAACLQLEFHRNQPRHGEDVMKRAEQLRIEKYAAAAWTRRR</sequence>
<dbReference type="AlphaFoldDB" id="A0A517U457"/>
<name>A0A517U457_9BACT</name>
<dbReference type="InterPro" id="IPR004143">
    <property type="entry name" value="BPL_LPL_catalytic"/>
</dbReference>
<feature type="domain" description="BPL/LPL catalytic" evidence="2">
    <location>
        <begin position="30"/>
        <end position="265"/>
    </location>
</feature>
<evidence type="ECO:0000256" key="1">
    <source>
        <dbReference type="SAM" id="MobiDB-lite"/>
    </source>
</evidence>
<dbReference type="KEGG" id="llh:I41_46180"/>
<organism evidence="3 4">
    <name type="scientific">Lacipirellula limnantheis</name>
    <dbReference type="NCBI Taxonomy" id="2528024"/>
    <lineage>
        <taxon>Bacteria</taxon>
        <taxon>Pseudomonadati</taxon>
        <taxon>Planctomycetota</taxon>
        <taxon>Planctomycetia</taxon>
        <taxon>Pirellulales</taxon>
        <taxon>Lacipirellulaceae</taxon>
        <taxon>Lacipirellula</taxon>
    </lineage>
</organism>
<reference evidence="3 4" key="1">
    <citation type="submission" date="2019-02" db="EMBL/GenBank/DDBJ databases">
        <title>Deep-cultivation of Planctomycetes and their phenomic and genomic characterization uncovers novel biology.</title>
        <authorList>
            <person name="Wiegand S."/>
            <person name="Jogler M."/>
            <person name="Boedeker C."/>
            <person name="Pinto D."/>
            <person name="Vollmers J."/>
            <person name="Rivas-Marin E."/>
            <person name="Kohn T."/>
            <person name="Peeters S.H."/>
            <person name="Heuer A."/>
            <person name="Rast P."/>
            <person name="Oberbeckmann S."/>
            <person name="Bunk B."/>
            <person name="Jeske O."/>
            <person name="Meyerdierks A."/>
            <person name="Storesund J.E."/>
            <person name="Kallscheuer N."/>
            <person name="Luecker S."/>
            <person name="Lage O.M."/>
            <person name="Pohl T."/>
            <person name="Merkel B.J."/>
            <person name="Hornburger P."/>
            <person name="Mueller R.-W."/>
            <person name="Bruemmer F."/>
            <person name="Labrenz M."/>
            <person name="Spormann A.M."/>
            <person name="Op den Camp H."/>
            <person name="Overmann J."/>
            <person name="Amann R."/>
            <person name="Jetten M.S.M."/>
            <person name="Mascher T."/>
            <person name="Medema M.H."/>
            <person name="Devos D.P."/>
            <person name="Kaster A.-K."/>
            <person name="Ovreas L."/>
            <person name="Rohde M."/>
            <person name="Galperin M.Y."/>
            <person name="Jogler C."/>
        </authorList>
    </citation>
    <scope>NUCLEOTIDE SEQUENCE [LARGE SCALE GENOMIC DNA]</scope>
    <source>
        <strain evidence="3 4">I41</strain>
    </source>
</reference>
<keyword evidence="4" id="KW-1185">Reference proteome</keyword>
<feature type="region of interest" description="Disordered" evidence="1">
    <location>
        <begin position="127"/>
        <end position="170"/>
    </location>
</feature>
<dbReference type="PANTHER" id="PTHR43679">
    <property type="entry name" value="OCTANOYLTRANSFERASE LIPM-RELATED"/>
    <property type="match status" value="1"/>
</dbReference>
<keyword evidence="3" id="KW-0808">Transferase</keyword>
<accession>A0A517U457</accession>
<gene>
    <name evidence="3" type="primary">lipM</name>
    <name evidence="3" type="ORF">I41_46180</name>
</gene>
<evidence type="ECO:0000313" key="4">
    <source>
        <dbReference type="Proteomes" id="UP000317909"/>
    </source>
</evidence>
<dbReference type="PANTHER" id="PTHR43679:SF2">
    <property type="entry name" value="OCTANOYL-[GCVH]:PROTEIN N-OCTANOYLTRANSFERASE"/>
    <property type="match status" value="1"/>
</dbReference>
<dbReference type="Gene3D" id="3.30.930.10">
    <property type="entry name" value="Bira Bifunctional Protein, Domain 2"/>
    <property type="match status" value="1"/>
</dbReference>
<dbReference type="Proteomes" id="UP000317909">
    <property type="component" value="Chromosome"/>
</dbReference>
<dbReference type="EMBL" id="CP036339">
    <property type="protein sequence ID" value="QDT75408.1"/>
    <property type="molecule type" value="Genomic_DNA"/>
</dbReference>
<proteinExistence type="predicted"/>
<protein>
    <submittedName>
        <fullName evidence="3">Octanoyltransferase LipM</fullName>
        <ecNumber evidence="3">2.3.1.181</ecNumber>
    </submittedName>
</protein>
<dbReference type="Pfam" id="PF21948">
    <property type="entry name" value="LplA-B_cat"/>
    <property type="match status" value="1"/>
</dbReference>
<dbReference type="RefSeq" id="WP_210421034.1">
    <property type="nucleotide sequence ID" value="NZ_CP036339.1"/>
</dbReference>
<dbReference type="InterPro" id="IPR050664">
    <property type="entry name" value="Octanoyltrans_LipM/LipL"/>
</dbReference>